<dbReference type="PANTHER" id="PTHR43725:SF53">
    <property type="entry name" value="UDP-ARABINOSE 4-EPIMERASE 1"/>
    <property type="match status" value="1"/>
</dbReference>
<dbReference type="InterPro" id="IPR001509">
    <property type="entry name" value="Epimerase_deHydtase"/>
</dbReference>
<accession>A0A0G0XAF0</accession>
<protein>
    <recommendedName>
        <fullName evidence="6">UDP-glucose 4-epimerase</fullName>
        <ecNumber evidence="5">5.1.3.2</ecNumber>
    </recommendedName>
    <alternativeName>
        <fullName evidence="11">Galactowaldenase</fullName>
    </alternativeName>
    <alternativeName>
        <fullName evidence="10">UDP-galactose 4-epimerase</fullName>
    </alternativeName>
</protein>
<comment type="similarity">
    <text evidence="4">Belongs to the NAD(P)-dependent epimerase/dehydratase family.</text>
</comment>
<comment type="cofactor">
    <cofactor evidence="2">
        <name>NAD(+)</name>
        <dbReference type="ChEBI" id="CHEBI:57540"/>
    </cofactor>
</comment>
<reference evidence="13 14" key="1">
    <citation type="journal article" date="2015" name="Nature">
        <title>rRNA introns, odd ribosomes, and small enigmatic genomes across a large radiation of phyla.</title>
        <authorList>
            <person name="Brown C.T."/>
            <person name="Hug L.A."/>
            <person name="Thomas B.C."/>
            <person name="Sharon I."/>
            <person name="Castelle C.J."/>
            <person name="Singh A."/>
            <person name="Wilkins M.J."/>
            <person name="Williams K.H."/>
            <person name="Banfield J.F."/>
        </authorList>
    </citation>
    <scope>NUCLEOTIDE SEQUENCE [LARGE SCALE GENOMIC DNA]</scope>
</reference>
<dbReference type="UniPathway" id="UPA00214"/>
<keyword evidence="9" id="KW-0119">Carbohydrate metabolism</keyword>
<dbReference type="Proteomes" id="UP000034371">
    <property type="component" value="Unassembled WGS sequence"/>
</dbReference>
<evidence type="ECO:0000256" key="11">
    <source>
        <dbReference type="ARBA" id="ARBA00033067"/>
    </source>
</evidence>
<evidence type="ECO:0000313" key="14">
    <source>
        <dbReference type="Proteomes" id="UP000034371"/>
    </source>
</evidence>
<evidence type="ECO:0000256" key="1">
    <source>
        <dbReference type="ARBA" id="ARBA00000083"/>
    </source>
</evidence>
<evidence type="ECO:0000256" key="9">
    <source>
        <dbReference type="ARBA" id="ARBA00023277"/>
    </source>
</evidence>
<sequence length="238" mass="26439">MLDVNFKGTVNLLEAMVNQNAKFIIFSSTAGVYGNPQSIPIKENHPANPTSVYGESKLMIEKILSWYDQIHEIKSVSLRYFNAAGASLDGVLGERHKEETHIIPLAIQSVLSKSSFSLYGTDYDTPDGTCIRDYIHVEDLCHAHLMVLEQSLSHKISAVYNIGTGRGYSNKEILDTVEQISGKKLTVRTESRRPGDPSQLIADPSKITNELGWTPKHSDLPTIIQSAWDFHRKPGISS</sequence>
<dbReference type="EMBL" id="LCBY01000039">
    <property type="protein sequence ID" value="KKS21362.1"/>
    <property type="molecule type" value="Genomic_DNA"/>
</dbReference>
<dbReference type="Pfam" id="PF01370">
    <property type="entry name" value="Epimerase"/>
    <property type="match status" value="1"/>
</dbReference>
<dbReference type="Gene3D" id="3.90.25.10">
    <property type="entry name" value="UDP-galactose 4-epimerase, domain 1"/>
    <property type="match status" value="1"/>
</dbReference>
<evidence type="ECO:0000256" key="7">
    <source>
        <dbReference type="ARBA" id="ARBA00023027"/>
    </source>
</evidence>
<dbReference type="InterPro" id="IPR036291">
    <property type="entry name" value="NAD(P)-bd_dom_sf"/>
</dbReference>
<dbReference type="PATRIC" id="fig|1618487.3.peg.558"/>
<keyword evidence="8" id="KW-0413">Isomerase</keyword>
<dbReference type="NCBIfam" id="TIGR01179">
    <property type="entry name" value="galE"/>
    <property type="match status" value="1"/>
</dbReference>
<gene>
    <name evidence="13" type="ORF">UU78_C0039G0001</name>
</gene>
<dbReference type="EC" id="5.1.3.2" evidence="5"/>
<organism evidence="13 14">
    <name type="scientific">Candidatus Roizmanbacteria bacterium GW2011_GWC2_41_7</name>
    <dbReference type="NCBI Taxonomy" id="1618487"/>
    <lineage>
        <taxon>Bacteria</taxon>
        <taxon>Candidatus Roizmaniibacteriota</taxon>
    </lineage>
</organism>
<dbReference type="GO" id="GO:0003978">
    <property type="term" value="F:UDP-glucose 4-epimerase activity"/>
    <property type="evidence" value="ECO:0007669"/>
    <property type="project" value="UniProtKB-EC"/>
</dbReference>
<evidence type="ECO:0000256" key="2">
    <source>
        <dbReference type="ARBA" id="ARBA00001911"/>
    </source>
</evidence>
<comment type="catalytic activity">
    <reaction evidence="1">
        <text>UDP-alpha-D-glucose = UDP-alpha-D-galactose</text>
        <dbReference type="Rhea" id="RHEA:22168"/>
        <dbReference type="ChEBI" id="CHEBI:58885"/>
        <dbReference type="ChEBI" id="CHEBI:66914"/>
        <dbReference type="EC" id="5.1.3.2"/>
    </reaction>
</comment>
<proteinExistence type="inferred from homology"/>
<evidence type="ECO:0000256" key="6">
    <source>
        <dbReference type="ARBA" id="ARBA00018569"/>
    </source>
</evidence>
<keyword evidence="7" id="KW-0520">NAD</keyword>
<evidence type="ECO:0000313" key="13">
    <source>
        <dbReference type="EMBL" id="KKS21362.1"/>
    </source>
</evidence>
<dbReference type="SUPFAM" id="SSF51735">
    <property type="entry name" value="NAD(P)-binding Rossmann-fold domains"/>
    <property type="match status" value="1"/>
</dbReference>
<evidence type="ECO:0000256" key="8">
    <source>
        <dbReference type="ARBA" id="ARBA00023235"/>
    </source>
</evidence>
<comment type="caution">
    <text evidence="13">The sequence shown here is derived from an EMBL/GenBank/DDBJ whole genome shotgun (WGS) entry which is preliminary data.</text>
</comment>
<dbReference type="GO" id="GO:0033499">
    <property type="term" value="P:galactose catabolic process via UDP-galactose, Leloir pathway"/>
    <property type="evidence" value="ECO:0007669"/>
    <property type="project" value="TreeGrafter"/>
</dbReference>
<evidence type="ECO:0000256" key="5">
    <source>
        <dbReference type="ARBA" id="ARBA00013189"/>
    </source>
</evidence>
<evidence type="ECO:0000256" key="4">
    <source>
        <dbReference type="ARBA" id="ARBA00007637"/>
    </source>
</evidence>
<dbReference type="AlphaFoldDB" id="A0A0G0XAF0"/>
<evidence type="ECO:0000256" key="10">
    <source>
        <dbReference type="ARBA" id="ARBA00031367"/>
    </source>
</evidence>
<feature type="domain" description="NAD-dependent epimerase/dehydratase" evidence="12">
    <location>
        <begin position="2"/>
        <end position="163"/>
    </location>
</feature>
<dbReference type="Gene3D" id="3.40.50.720">
    <property type="entry name" value="NAD(P)-binding Rossmann-like Domain"/>
    <property type="match status" value="1"/>
</dbReference>
<comment type="pathway">
    <text evidence="3">Carbohydrate metabolism; galactose metabolism.</text>
</comment>
<dbReference type="PANTHER" id="PTHR43725">
    <property type="entry name" value="UDP-GLUCOSE 4-EPIMERASE"/>
    <property type="match status" value="1"/>
</dbReference>
<dbReference type="InterPro" id="IPR005886">
    <property type="entry name" value="UDP_G4E"/>
</dbReference>
<name>A0A0G0XAF0_9BACT</name>
<evidence type="ECO:0000256" key="3">
    <source>
        <dbReference type="ARBA" id="ARBA00004947"/>
    </source>
</evidence>
<evidence type="ECO:0000259" key="12">
    <source>
        <dbReference type="Pfam" id="PF01370"/>
    </source>
</evidence>